<dbReference type="AlphaFoldDB" id="A0AAE1HBZ3"/>
<dbReference type="Pfam" id="PF13359">
    <property type="entry name" value="DDE_Tnp_4"/>
    <property type="match status" value="1"/>
</dbReference>
<comment type="caution">
    <text evidence="4">The sequence shown here is derived from an EMBL/GenBank/DDBJ whole genome shotgun (WGS) entry which is preliminary data.</text>
</comment>
<organism evidence="4 5">
    <name type="scientific">Frankliniella fusca</name>
    <dbReference type="NCBI Taxonomy" id="407009"/>
    <lineage>
        <taxon>Eukaryota</taxon>
        <taxon>Metazoa</taxon>
        <taxon>Ecdysozoa</taxon>
        <taxon>Arthropoda</taxon>
        <taxon>Hexapoda</taxon>
        <taxon>Insecta</taxon>
        <taxon>Pterygota</taxon>
        <taxon>Neoptera</taxon>
        <taxon>Paraneoptera</taxon>
        <taxon>Thysanoptera</taxon>
        <taxon>Terebrantia</taxon>
        <taxon>Thripoidea</taxon>
        <taxon>Thripidae</taxon>
        <taxon>Frankliniella</taxon>
    </lineage>
</organism>
<protein>
    <submittedName>
        <fullName evidence="4">Protein ALP1-like</fullName>
    </submittedName>
</protein>
<evidence type="ECO:0000256" key="2">
    <source>
        <dbReference type="ARBA" id="ARBA00022723"/>
    </source>
</evidence>
<evidence type="ECO:0000313" key="5">
    <source>
        <dbReference type="Proteomes" id="UP001219518"/>
    </source>
</evidence>
<gene>
    <name evidence="4" type="ORF">KUF71_026329</name>
</gene>
<dbReference type="GO" id="GO:0046872">
    <property type="term" value="F:metal ion binding"/>
    <property type="evidence" value="ECO:0007669"/>
    <property type="project" value="UniProtKB-KW"/>
</dbReference>
<dbReference type="InterPro" id="IPR027806">
    <property type="entry name" value="HARBI1_dom"/>
</dbReference>
<name>A0AAE1HBZ3_9NEOP</name>
<evidence type="ECO:0000259" key="3">
    <source>
        <dbReference type="Pfam" id="PF13359"/>
    </source>
</evidence>
<reference evidence="4" key="1">
    <citation type="submission" date="2021-07" db="EMBL/GenBank/DDBJ databases">
        <authorList>
            <person name="Catto M.A."/>
            <person name="Jacobson A."/>
            <person name="Kennedy G."/>
            <person name="Labadie P."/>
            <person name="Hunt B.G."/>
            <person name="Srinivasan R."/>
        </authorList>
    </citation>
    <scope>NUCLEOTIDE SEQUENCE</scope>
    <source>
        <strain evidence="4">PL_HMW_Pooled</strain>
        <tissue evidence="4">Head</tissue>
    </source>
</reference>
<dbReference type="EMBL" id="JAHWGI010000905">
    <property type="protein sequence ID" value="KAK3918218.1"/>
    <property type="molecule type" value="Genomic_DNA"/>
</dbReference>
<keyword evidence="5" id="KW-1185">Reference proteome</keyword>
<sequence length="139" mass="15999">MGADEYLVVDQGYPLTNKVLVPYRNNGHLTNSQRYFNQVLSQCRATVERLNGLLKLRMQRLGKLFTKSIVVAYQHIAASAIIYNFILLEEEEMDGMVFEDQPQIDVLRAMDASTQDGHRKRENLRANFEAVLAQYDDDD</sequence>
<reference evidence="4" key="2">
    <citation type="journal article" date="2023" name="BMC Genomics">
        <title>Pest status, molecular evolution, and epigenetic factors derived from the genome assembly of Frankliniella fusca, a thysanopteran phytovirus vector.</title>
        <authorList>
            <person name="Catto M.A."/>
            <person name="Labadie P.E."/>
            <person name="Jacobson A.L."/>
            <person name="Kennedy G.G."/>
            <person name="Srinivasan R."/>
            <person name="Hunt B.G."/>
        </authorList>
    </citation>
    <scope>NUCLEOTIDE SEQUENCE</scope>
    <source>
        <strain evidence="4">PL_HMW_Pooled</strain>
    </source>
</reference>
<proteinExistence type="predicted"/>
<dbReference type="Proteomes" id="UP001219518">
    <property type="component" value="Unassembled WGS sequence"/>
</dbReference>
<evidence type="ECO:0000256" key="1">
    <source>
        <dbReference type="ARBA" id="ARBA00001968"/>
    </source>
</evidence>
<keyword evidence="2" id="KW-0479">Metal-binding</keyword>
<evidence type="ECO:0000313" key="4">
    <source>
        <dbReference type="EMBL" id="KAK3918218.1"/>
    </source>
</evidence>
<comment type="cofactor">
    <cofactor evidence="1">
        <name>a divalent metal cation</name>
        <dbReference type="ChEBI" id="CHEBI:60240"/>
    </cofactor>
</comment>
<feature type="domain" description="DDE Tnp4" evidence="3">
    <location>
        <begin position="4"/>
        <end position="84"/>
    </location>
</feature>
<accession>A0AAE1HBZ3</accession>